<protein>
    <submittedName>
        <fullName evidence="1">HNH endonuclease</fullName>
    </submittedName>
</protein>
<keyword evidence="2" id="KW-1185">Reference proteome</keyword>
<keyword evidence="1" id="KW-0378">Hydrolase</keyword>
<dbReference type="EMBL" id="JAJATW010000025">
    <property type="protein sequence ID" value="MCB5162879.1"/>
    <property type="molecule type" value="Genomic_DNA"/>
</dbReference>
<dbReference type="AlphaFoldDB" id="A0A9X1INW4"/>
<dbReference type="Gene3D" id="1.10.30.50">
    <property type="match status" value="1"/>
</dbReference>
<evidence type="ECO:0000313" key="2">
    <source>
        <dbReference type="Proteomes" id="UP001139095"/>
    </source>
</evidence>
<reference evidence="1" key="1">
    <citation type="submission" date="2021-10" db="EMBL/GenBank/DDBJ databases">
        <title>Marinomonas pontica sp. nov., isolated from the Black Sea.</title>
        <authorList>
            <person name="Zhao L.-H."/>
            <person name="Xue J.-H."/>
        </authorList>
    </citation>
    <scope>NUCLEOTIDE SEQUENCE</scope>
    <source>
        <strain evidence="1">E8</strain>
    </source>
</reference>
<dbReference type="RefSeq" id="WP_226755226.1">
    <property type="nucleotide sequence ID" value="NZ_JAJATW010000025.1"/>
</dbReference>
<name>A0A9X1INW4_9GAMM</name>
<dbReference type="Proteomes" id="UP001139095">
    <property type="component" value="Unassembled WGS sequence"/>
</dbReference>
<comment type="caution">
    <text evidence="1">The sequence shown here is derived from an EMBL/GenBank/DDBJ whole genome shotgun (WGS) entry which is preliminary data.</text>
</comment>
<keyword evidence="1" id="KW-0255">Endonuclease</keyword>
<keyword evidence="1" id="KW-0540">Nuclease</keyword>
<dbReference type="GO" id="GO:0004519">
    <property type="term" value="F:endonuclease activity"/>
    <property type="evidence" value="ECO:0007669"/>
    <property type="project" value="UniProtKB-KW"/>
</dbReference>
<proteinExistence type="predicted"/>
<sequence length="481" mass="56490">MKIIDKPTKKVLVYFDGINLLNGEYVTSDGEIISQEFDEQKDKFIFHTPFGYFEYAKFIYYKELKVWPSELFYLDGDSENTDISNLAQNLYTFTSFDDLKNRLCEIFIYDAGGFYSKLSDEKIDFIFVGEKKIPIENLFFYVLNEDLDTIVFPKLLDFSFISDSDLVYGNIIENDFLERISFDFDDLFKYIHYDSEESVLRWKYCSKFSGLKNNILEGMPINIDFIGYRVVYFNGCYYFYEELEERYFRHNDIAPTGDNLSDLSSNFRPVRIKKCFYCGDDSSMTRDHVIPISSLRFKRDYKQSEVVDCCLECNLLLGDKYITTVEERAAFLAERISKRYRSVLSTGNFDNSELDSYGDRVRSYIKANMFKKAVVLNRIDHCHKISGELYDKAEVAHLTGITTLSKKRAYLLIESYLGKYISESDLSFYKVASQEYSLNESEVKDIINEKKLFDVSIQYKFDRSFDCSHSLKVLKKLLARK</sequence>
<evidence type="ECO:0000313" key="1">
    <source>
        <dbReference type="EMBL" id="MCB5162879.1"/>
    </source>
</evidence>
<accession>A0A9X1INW4</accession>
<gene>
    <name evidence="1" type="ORF">LG368_13350</name>
</gene>
<organism evidence="1 2">
    <name type="scientific">Marinomonas algarum</name>
    <dbReference type="NCBI Taxonomy" id="2883105"/>
    <lineage>
        <taxon>Bacteria</taxon>
        <taxon>Pseudomonadati</taxon>
        <taxon>Pseudomonadota</taxon>
        <taxon>Gammaproteobacteria</taxon>
        <taxon>Oceanospirillales</taxon>
        <taxon>Oceanospirillaceae</taxon>
        <taxon>Marinomonas</taxon>
    </lineage>
</organism>